<gene>
    <name evidence="1" type="ORF">HW450_06640</name>
</gene>
<sequence length="74" mass="9017">MFKRNHPAGRDLVKIERRLPGRKWMRVFWNITNPVEAERKLAEIDQMRTAELKQDRLKEPWEFRVTPLKETQPC</sequence>
<reference evidence="1 2" key="1">
    <citation type="submission" date="2020-07" db="EMBL/GenBank/DDBJ databases">
        <title>non toxigenic Corynebacterium sp. nov from a clinical source.</title>
        <authorList>
            <person name="Bernier A.-M."/>
            <person name="Bernard K."/>
        </authorList>
    </citation>
    <scope>NUCLEOTIDE SEQUENCE [LARGE SCALE GENOMIC DNA]</scope>
    <source>
        <strain evidence="2">NML 93-0612</strain>
    </source>
</reference>
<dbReference type="AlphaFoldDB" id="A0A7G5FIC6"/>
<dbReference type="RefSeq" id="WP_182387184.1">
    <property type="nucleotide sequence ID" value="NZ_CP059833.1"/>
</dbReference>
<proteinExistence type="predicted"/>
<protein>
    <submittedName>
        <fullName evidence="1">Uncharacterized protein</fullName>
    </submittedName>
</protein>
<organism evidence="1 2">
    <name type="scientific">Corynebacterium hindlerae</name>
    <dbReference type="NCBI Taxonomy" id="699041"/>
    <lineage>
        <taxon>Bacteria</taxon>
        <taxon>Bacillati</taxon>
        <taxon>Actinomycetota</taxon>
        <taxon>Actinomycetes</taxon>
        <taxon>Mycobacteriales</taxon>
        <taxon>Corynebacteriaceae</taxon>
        <taxon>Corynebacterium</taxon>
    </lineage>
</organism>
<evidence type="ECO:0000313" key="2">
    <source>
        <dbReference type="Proteomes" id="UP000515570"/>
    </source>
</evidence>
<dbReference type="Proteomes" id="UP000515570">
    <property type="component" value="Chromosome"/>
</dbReference>
<accession>A0A7G5FIC6</accession>
<name>A0A7G5FIC6_9CORY</name>
<evidence type="ECO:0000313" key="1">
    <source>
        <dbReference type="EMBL" id="QMV86367.1"/>
    </source>
</evidence>
<dbReference type="EMBL" id="CP059833">
    <property type="protein sequence ID" value="QMV86367.1"/>
    <property type="molecule type" value="Genomic_DNA"/>
</dbReference>
<keyword evidence="2" id="KW-1185">Reference proteome</keyword>